<dbReference type="SFLD" id="SFLDG01129">
    <property type="entry name" value="C1.5:_HAD__Beta-PGM__Phosphata"/>
    <property type="match status" value="1"/>
</dbReference>
<dbReference type="PRINTS" id="PR00413">
    <property type="entry name" value="HADHALOGNASE"/>
</dbReference>
<proteinExistence type="predicted"/>
<dbReference type="Proteomes" id="UP000254893">
    <property type="component" value="Unassembled WGS sequence"/>
</dbReference>
<dbReference type="AlphaFoldDB" id="A0A380BH73"/>
<sequence>MKKIEGLIFDYGGTLDSNGQHWAAVLWSSYQKYEAGISREQFDQAYVFAERKMATHPIITEDFNFLQVLQAKLSVQFEYLATQQIKPDSQLAALIANDGYELAKNNVLRVTESLNRLHEKYPVVMVSNFYGNLTSVLRDFGIYNCFDKIIESSVVGVRKPDPAIYALGVDVIGLPAADCLVIGDSYSKDMVPAKACGCQTLWLKGEGWKGDVEGEAEAADYTFYDIGDLERIITNWESL</sequence>
<keyword evidence="1" id="KW-0378">Hydrolase</keyword>
<gene>
    <name evidence="2" type="ORF">NCTC11388_00631</name>
</gene>
<evidence type="ECO:0000256" key="1">
    <source>
        <dbReference type="ARBA" id="ARBA00022801"/>
    </source>
</evidence>
<reference evidence="2 3" key="1">
    <citation type="submission" date="2018-06" db="EMBL/GenBank/DDBJ databases">
        <authorList>
            <consortium name="Pathogen Informatics"/>
            <person name="Doyle S."/>
        </authorList>
    </citation>
    <scope>NUCLEOTIDE SEQUENCE [LARGE SCALE GENOMIC DNA]</scope>
    <source>
        <strain evidence="2 3">NCTC11388</strain>
    </source>
</reference>
<dbReference type="InterPro" id="IPR036412">
    <property type="entry name" value="HAD-like_sf"/>
</dbReference>
<dbReference type="PANTHER" id="PTHR43316">
    <property type="entry name" value="HYDROLASE, HALOACID DELAHOGENASE-RELATED"/>
    <property type="match status" value="1"/>
</dbReference>
<dbReference type="InterPro" id="IPR051540">
    <property type="entry name" value="S-2-haloacid_dehalogenase"/>
</dbReference>
<name>A0A380BH73_SPHSI</name>
<dbReference type="SFLD" id="SFLDS00003">
    <property type="entry name" value="Haloacid_Dehalogenase"/>
    <property type="match status" value="1"/>
</dbReference>
<dbReference type="InterPro" id="IPR006439">
    <property type="entry name" value="HAD-SF_hydro_IA"/>
</dbReference>
<protein>
    <submittedName>
        <fullName evidence="2">Phosphoglycolate phosphatase</fullName>
    </submittedName>
</protein>
<dbReference type="GO" id="GO:0016787">
    <property type="term" value="F:hydrolase activity"/>
    <property type="evidence" value="ECO:0007669"/>
    <property type="project" value="UniProtKB-KW"/>
</dbReference>
<dbReference type="RefSeq" id="WP_115169063.1">
    <property type="nucleotide sequence ID" value="NZ_UGYW01000002.1"/>
</dbReference>
<organism evidence="2 3">
    <name type="scientific">Sphingobacterium spiritivorum</name>
    <name type="common">Flavobacterium spiritivorum</name>
    <dbReference type="NCBI Taxonomy" id="258"/>
    <lineage>
        <taxon>Bacteria</taxon>
        <taxon>Pseudomonadati</taxon>
        <taxon>Bacteroidota</taxon>
        <taxon>Sphingobacteriia</taxon>
        <taxon>Sphingobacteriales</taxon>
        <taxon>Sphingobacteriaceae</taxon>
        <taxon>Sphingobacterium</taxon>
    </lineage>
</organism>
<dbReference type="Pfam" id="PF00702">
    <property type="entry name" value="Hydrolase"/>
    <property type="match status" value="1"/>
</dbReference>
<dbReference type="Gene3D" id="3.40.50.1000">
    <property type="entry name" value="HAD superfamily/HAD-like"/>
    <property type="match status" value="1"/>
</dbReference>
<dbReference type="EMBL" id="UGYW01000002">
    <property type="protein sequence ID" value="SUJ01030.1"/>
    <property type="molecule type" value="Genomic_DNA"/>
</dbReference>
<dbReference type="NCBIfam" id="TIGR01549">
    <property type="entry name" value="HAD-SF-IA-v1"/>
    <property type="match status" value="1"/>
</dbReference>
<evidence type="ECO:0000313" key="3">
    <source>
        <dbReference type="Proteomes" id="UP000254893"/>
    </source>
</evidence>
<dbReference type="SUPFAM" id="SSF56784">
    <property type="entry name" value="HAD-like"/>
    <property type="match status" value="1"/>
</dbReference>
<dbReference type="InterPro" id="IPR023214">
    <property type="entry name" value="HAD_sf"/>
</dbReference>
<evidence type="ECO:0000313" key="2">
    <source>
        <dbReference type="EMBL" id="SUJ01030.1"/>
    </source>
</evidence>
<dbReference type="NCBIfam" id="TIGR01509">
    <property type="entry name" value="HAD-SF-IA-v3"/>
    <property type="match status" value="1"/>
</dbReference>
<accession>A0A380BH73</accession>